<dbReference type="EMBL" id="JBHLUE010000034">
    <property type="protein sequence ID" value="MFC0568422.1"/>
    <property type="molecule type" value="Genomic_DNA"/>
</dbReference>
<dbReference type="InterPro" id="IPR036388">
    <property type="entry name" value="WH-like_DNA-bd_sf"/>
</dbReference>
<evidence type="ECO:0000313" key="5">
    <source>
        <dbReference type="EMBL" id="MFC0568422.1"/>
    </source>
</evidence>
<dbReference type="SMART" id="SM00862">
    <property type="entry name" value="Trans_reg_C"/>
    <property type="match status" value="1"/>
</dbReference>
<comment type="caution">
    <text evidence="5">The sequence shown here is derived from an EMBL/GenBank/DDBJ whole genome shotgun (WGS) entry which is preliminary data.</text>
</comment>
<dbReference type="Pfam" id="PF00486">
    <property type="entry name" value="Trans_reg_C"/>
    <property type="match status" value="1"/>
</dbReference>
<dbReference type="RefSeq" id="WP_377343919.1">
    <property type="nucleotide sequence ID" value="NZ_JBHLUE010000034.1"/>
</dbReference>
<evidence type="ECO:0000256" key="1">
    <source>
        <dbReference type="ARBA" id="ARBA00023125"/>
    </source>
</evidence>
<evidence type="ECO:0000313" key="6">
    <source>
        <dbReference type="Proteomes" id="UP001589894"/>
    </source>
</evidence>
<sequence>MSNGQLALVVCVSADRGLRERLMRRLDDVGPLVLCSDLAELRAMLFPAPGEVPHAPAPGEVPQAPAPGEVPHAPAPGPAAEPVGSTGADRPGPLGQLTMDPDGHLVSWRGRPLALSRLERQLLARLASPPVRVWTYERLFASVWGGAYLGDTAILHSAVKRLRRRLRTVDGGPRVQTVRGVGYRIALGD</sequence>
<gene>
    <name evidence="5" type="ORF">ACFFHU_30330</name>
</gene>
<protein>
    <submittedName>
        <fullName evidence="5">Winged helix-turn-helix domain-containing protein</fullName>
    </submittedName>
</protein>
<name>A0ABV6P5W7_9ACTN</name>
<dbReference type="InterPro" id="IPR016032">
    <property type="entry name" value="Sig_transdc_resp-reg_C-effctor"/>
</dbReference>
<proteinExistence type="predicted"/>
<feature type="region of interest" description="Disordered" evidence="3">
    <location>
        <begin position="54"/>
        <end position="101"/>
    </location>
</feature>
<dbReference type="Proteomes" id="UP001589894">
    <property type="component" value="Unassembled WGS sequence"/>
</dbReference>
<feature type="domain" description="OmpR/PhoB-type" evidence="4">
    <location>
        <begin position="85"/>
        <end position="187"/>
    </location>
</feature>
<dbReference type="PROSITE" id="PS51755">
    <property type="entry name" value="OMPR_PHOB"/>
    <property type="match status" value="1"/>
</dbReference>
<evidence type="ECO:0000259" key="4">
    <source>
        <dbReference type="PROSITE" id="PS51755"/>
    </source>
</evidence>
<keyword evidence="1 2" id="KW-0238">DNA-binding</keyword>
<evidence type="ECO:0000256" key="2">
    <source>
        <dbReference type="PROSITE-ProRule" id="PRU01091"/>
    </source>
</evidence>
<dbReference type="Gene3D" id="1.10.10.10">
    <property type="entry name" value="Winged helix-like DNA-binding domain superfamily/Winged helix DNA-binding domain"/>
    <property type="match status" value="1"/>
</dbReference>
<organism evidence="5 6">
    <name type="scientific">Plantactinospora siamensis</name>
    <dbReference type="NCBI Taxonomy" id="555372"/>
    <lineage>
        <taxon>Bacteria</taxon>
        <taxon>Bacillati</taxon>
        <taxon>Actinomycetota</taxon>
        <taxon>Actinomycetes</taxon>
        <taxon>Micromonosporales</taxon>
        <taxon>Micromonosporaceae</taxon>
        <taxon>Plantactinospora</taxon>
    </lineage>
</organism>
<feature type="DNA-binding region" description="OmpR/PhoB-type" evidence="2">
    <location>
        <begin position="85"/>
        <end position="187"/>
    </location>
</feature>
<keyword evidence="6" id="KW-1185">Reference proteome</keyword>
<evidence type="ECO:0000256" key="3">
    <source>
        <dbReference type="SAM" id="MobiDB-lite"/>
    </source>
</evidence>
<dbReference type="SUPFAM" id="SSF46894">
    <property type="entry name" value="C-terminal effector domain of the bipartite response regulators"/>
    <property type="match status" value="1"/>
</dbReference>
<dbReference type="InterPro" id="IPR001867">
    <property type="entry name" value="OmpR/PhoB-type_DNA-bd"/>
</dbReference>
<accession>A0ABV6P5W7</accession>
<dbReference type="CDD" id="cd00383">
    <property type="entry name" value="trans_reg_C"/>
    <property type="match status" value="1"/>
</dbReference>
<reference evidence="5 6" key="1">
    <citation type="submission" date="2024-09" db="EMBL/GenBank/DDBJ databases">
        <authorList>
            <person name="Sun Q."/>
            <person name="Mori K."/>
        </authorList>
    </citation>
    <scope>NUCLEOTIDE SEQUENCE [LARGE SCALE GENOMIC DNA]</scope>
    <source>
        <strain evidence="5 6">TBRC 2205</strain>
    </source>
</reference>